<keyword evidence="2" id="KW-1185">Reference proteome</keyword>
<reference evidence="1 2" key="1">
    <citation type="submission" date="2016-10" db="EMBL/GenBank/DDBJ databases">
        <authorList>
            <person name="de Groot N.N."/>
        </authorList>
    </citation>
    <scope>NUCLEOTIDE SEQUENCE [LARGE SCALE GENOMIC DNA]</scope>
    <source>
        <strain evidence="1 2">EP1-55-1</strain>
    </source>
</reference>
<gene>
    <name evidence="1" type="ORF">SAMN05216234_1742</name>
</gene>
<name>A0A1I5UXD1_9BACT</name>
<dbReference type="InterPro" id="IPR029060">
    <property type="entry name" value="PIN-like_dom_sf"/>
</dbReference>
<dbReference type="SUPFAM" id="SSF88723">
    <property type="entry name" value="PIN domain-like"/>
    <property type="match status" value="1"/>
</dbReference>
<evidence type="ECO:0000313" key="2">
    <source>
        <dbReference type="Proteomes" id="UP000199227"/>
    </source>
</evidence>
<organism evidence="1 2">
    <name type="scientific">Hydrogenimonas thermophila</name>
    <dbReference type="NCBI Taxonomy" id="223786"/>
    <lineage>
        <taxon>Bacteria</taxon>
        <taxon>Pseudomonadati</taxon>
        <taxon>Campylobacterota</taxon>
        <taxon>Epsilonproteobacteria</taxon>
        <taxon>Campylobacterales</taxon>
        <taxon>Hydrogenimonadaceae</taxon>
        <taxon>Hydrogenimonas</taxon>
    </lineage>
</organism>
<dbReference type="Gene3D" id="3.40.50.1010">
    <property type="entry name" value="5'-nuclease"/>
    <property type="match status" value="1"/>
</dbReference>
<dbReference type="Proteomes" id="UP000199227">
    <property type="component" value="Unassembled WGS sequence"/>
</dbReference>
<proteinExistence type="predicted"/>
<evidence type="ECO:0000313" key="1">
    <source>
        <dbReference type="EMBL" id="SFP99707.1"/>
    </source>
</evidence>
<dbReference type="OrthoDB" id="3232645at2"/>
<accession>A0A1I5UXD1</accession>
<protein>
    <submittedName>
        <fullName evidence="1">Predicted nucleic acid-binding protein, contains PIN domain</fullName>
    </submittedName>
</protein>
<dbReference type="EMBL" id="FOXB01000074">
    <property type="protein sequence ID" value="SFP99707.1"/>
    <property type="molecule type" value="Genomic_DNA"/>
</dbReference>
<sequence>MKVFFDVNMICDLLDNERVKAHKSVEIYKKIVSKEDVDIYTTHSAIATTAYIFRKKFDTKEIADNISQISTSIKILDVSKDVILQAKDYIDVFNIDDYEDLLLLLAVIEKEIDIFITNDKELLEIDKSILEELNLIIASIDEAYEEFCVDSKIISKEDLQRAKEKFKQQFGDGIFNNLTDEEREFMINILKKIETENKVDDFDETSKRGEK</sequence>
<dbReference type="AlphaFoldDB" id="A0A1I5UXD1"/>
<dbReference type="STRING" id="223786.SAMN05216234_1742"/>
<dbReference type="RefSeq" id="WP_092914309.1">
    <property type="nucleotide sequence ID" value="NZ_FOXB01000074.1"/>
</dbReference>